<reference evidence="2" key="1">
    <citation type="submission" date="2014-09" db="EMBL/GenBank/DDBJ databases">
        <authorList>
            <person name="Magalhaes I.L.F."/>
            <person name="Oliveira U."/>
            <person name="Santos F.R."/>
            <person name="Vidigal T.H.D.A."/>
            <person name="Brescovit A.D."/>
            <person name="Santos A.J."/>
        </authorList>
    </citation>
    <scope>NUCLEOTIDE SEQUENCE</scope>
    <source>
        <tissue evidence="2">Shoot tissue taken approximately 20 cm above the soil surface</tissue>
    </source>
</reference>
<keyword evidence="1" id="KW-1133">Transmembrane helix</keyword>
<proteinExistence type="predicted"/>
<feature type="transmembrane region" description="Helical" evidence="1">
    <location>
        <begin position="51"/>
        <end position="75"/>
    </location>
</feature>
<evidence type="ECO:0000256" key="1">
    <source>
        <dbReference type="SAM" id="Phobius"/>
    </source>
</evidence>
<reference evidence="2" key="2">
    <citation type="journal article" date="2015" name="Data Brief">
        <title>Shoot transcriptome of the giant reed, Arundo donax.</title>
        <authorList>
            <person name="Barrero R.A."/>
            <person name="Guerrero F.D."/>
            <person name="Moolhuijzen P."/>
            <person name="Goolsby J.A."/>
            <person name="Tidwell J."/>
            <person name="Bellgard S.E."/>
            <person name="Bellgard M.I."/>
        </authorList>
    </citation>
    <scope>NUCLEOTIDE SEQUENCE</scope>
    <source>
        <tissue evidence="2">Shoot tissue taken approximately 20 cm above the soil surface</tissue>
    </source>
</reference>
<keyword evidence="1" id="KW-0812">Transmembrane</keyword>
<organism evidence="2">
    <name type="scientific">Arundo donax</name>
    <name type="common">Giant reed</name>
    <name type="synonym">Donax arundinaceus</name>
    <dbReference type="NCBI Taxonomy" id="35708"/>
    <lineage>
        <taxon>Eukaryota</taxon>
        <taxon>Viridiplantae</taxon>
        <taxon>Streptophyta</taxon>
        <taxon>Embryophyta</taxon>
        <taxon>Tracheophyta</taxon>
        <taxon>Spermatophyta</taxon>
        <taxon>Magnoliopsida</taxon>
        <taxon>Liliopsida</taxon>
        <taxon>Poales</taxon>
        <taxon>Poaceae</taxon>
        <taxon>PACMAD clade</taxon>
        <taxon>Arundinoideae</taxon>
        <taxon>Arundineae</taxon>
        <taxon>Arundo</taxon>
    </lineage>
</organism>
<accession>A0A0A9A9I5</accession>
<sequence>MVQTWICLSKPDISRPGVWKSGVVPKLEQVGCDTDRASSGAIMSEQIHTTLGPWCLCGVFVSPISLPVVFLATILEMSVDDCWL</sequence>
<dbReference type="EMBL" id="GBRH01252270">
    <property type="protein sequence ID" value="JAD45625.1"/>
    <property type="molecule type" value="Transcribed_RNA"/>
</dbReference>
<evidence type="ECO:0000313" key="2">
    <source>
        <dbReference type="EMBL" id="JAD45625.1"/>
    </source>
</evidence>
<dbReference type="AlphaFoldDB" id="A0A0A9A9I5"/>
<keyword evidence="1" id="KW-0472">Membrane</keyword>
<name>A0A0A9A9I5_ARUDO</name>
<protein>
    <submittedName>
        <fullName evidence="2">Uncharacterized protein</fullName>
    </submittedName>
</protein>